<name>A0A6A0ADJ9_HAELA</name>
<accession>A0A6A0ADJ9</accession>
<dbReference type="PROSITE" id="PS51257">
    <property type="entry name" value="PROKAR_LIPOPROTEIN"/>
    <property type="match status" value="1"/>
</dbReference>
<protein>
    <submittedName>
        <fullName evidence="1">Uncharacterized protein</fullName>
    </submittedName>
</protein>
<dbReference type="AlphaFoldDB" id="A0A6A0ADJ9"/>
<feature type="non-terminal residue" evidence="1">
    <location>
        <position position="1"/>
    </location>
</feature>
<reference evidence="1 2" key="1">
    <citation type="submission" date="2020-02" db="EMBL/GenBank/DDBJ databases">
        <title>Draft genome sequence of Haematococcus lacustris strain NIES-144.</title>
        <authorList>
            <person name="Morimoto D."/>
            <person name="Nakagawa S."/>
            <person name="Yoshida T."/>
            <person name="Sawayama S."/>
        </authorList>
    </citation>
    <scope>NUCLEOTIDE SEQUENCE [LARGE SCALE GENOMIC DNA]</scope>
    <source>
        <strain evidence="1 2">NIES-144</strain>
    </source>
</reference>
<feature type="non-terminal residue" evidence="1">
    <location>
        <position position="28"/>
    </location>
</feature>
<proteinExistence type="predicted"/>
<comment type="caution">
    <text evidence="1">The sequence shown here is derived from an EMBL/GenBank/DDBJ whole genome shotgun (WGS) entry which is preliminary data.</text>
</comment>
<dbReference type="Proteomes" id="UP000485058">
    <property type="component" value="Unassembled WGS sequence"/>
</dbReference>
<organism evidence="1 2">
    <name type="scientific">Haematococcus lacustris</name>
    <name type="common">Green alga</name>
    <name type="synonym">Haematococcus pluvialis</name>
    <dbReference type="NCBI Taxonomy" id="44745"/>
    <lineage>
        <taxon>Eukaryota</taxon>
        <taxon>Viridiplantae</taxon>
        <taxon>Chlorophyta</taxon>
        <taxon>core chlorophytes</taxon>
        <taxon>Chlorophyceae</taxon>
        <taxon>CS clade</taxon>
        <taxon>Chlamydomonadales</taxon>
        <taxon>Haematococcaceae</taxon>
        <taxon>Haematococcus</taxon>
    </lineage>
</organism>
<evidence type="ECO:0000313" key="2">
    <source>
        <dbReference type="Proteomes" id="UP000485058"/>
    </source>
</evidence>
<sequence>MIDMLSKLESLISRAAFMPSLLTGCQLE</sequence>
<evidence type="ECO:0000313" key="1">
    <source>
        <dbReference type="EMBL" id="GFH30959.1"/>
    </source>
</evidence>
<gene>
    <name evidence="1" type="ORF">HaLaN_29899</name>
</gene>
<dbReference type="EMBL" id="BLLF01005255">
    <property type="protein sequence ID" value="GFH30959.1"/>
    <property type="molecule type" value="Genomic_DNA"/>
</dbReference>
<keyword evidence="2" id="KW-1185">Reference proteome</keyword>